<name>A0A0F9AC63_9ZZZZ</name>
<sequence length="62" mass="7365">MKYFDFNQRNKIEGDITKEELLRSPAKHWSEKAWGKFIEEETSRRMRGSRKHLPAKKNGGES</sequence>
<proteinExistence type="predicted"/>
<feature type="region of interest" description="Disordered" evidence="1">
    <location>
        <begin position="43"/>
        <end position="62"/>
    </location>
</feature>
<feature type="compositionally biased region" description="Basic residues" evidence="1">
    <location>
        <begin position="45"/>
        <end position="55"/>
    </location>
</feature>
<gene>
    <name evidence="2" type="ORF">LCGC14_2867340</name>
</gene>
<protein>
    <submittedName>
        <fullName evidence="2">Uncharacterized protein</fullName>
    </submittedName>
</protein>
<evidence type="ECO:0000313" key="2">
    <source>
        <dbReference type="EMBL" id="KKK76074.1"/>
    </source>
</evidence>
<comment type="caution">
    <text evidence="2">The sequence shown here is derived from an EMBL/GenBank/DDBJ whole genome shotgun (WGS) entry which is preliminary data.</text>
</comment>
<organism evidence="2">
    <name type="scientific">marine sediment metagenome</name>
    <dbReference type="NCBI Taxonomy" id="412755"/>
    <lineage>
        <taxon>unclassified sequences</taxon>
        <taxon>metagenomes</taxon>
        <taxon>ecological metagenomes</taxon>
    </lineage>
</organism>
<dbReference type="AlphaFoldDB" id="A0A0F9AC63"/>
<evidence type="ECO:0000256" key="1">
    <source>
        <dbReference type="SAM" id="MobiDB-lite"/>
    </source>
</evidence>
<reference evidence="2" key="1">
    <citation type="journal article" date="2015" name="Nature">
        <title>Complex archaea that bridge the gap between prokaryotes and eukaryotes.</title>
        <authorList>
            <person name="Spang A."/>
            <person name="Saw J.H."/>
            <person name="Jorgensen S.L."/>
            <person name="Zaremba-Niedzwiedzka K."/>
            <person name="Martijn J."/>
            <person name="Lind A.E."/>
            <person name="van Eijk R."/>
            <person name="Schleper C."/>
            <person name="Guy L."/>
            <person name="Ettema T.J."/>
        </authorList>
    </citation>
    <scope>NUCLEOTIDE SEQUENCE</scope>
</reference>
<dbReference type="EMBL" id="LAZR01055570">
    <property type="protein sequence ID" value="KKK76074.1"/>
    <property type="molecule type" value="Genomic_DNA"/>
</dbReference>
<accession>A0A0F9AC63</accession>